<reference evidence="4" key="1">
    <citation type="submission" date="2019-05" db="EMBL/GenBank/DDBJ databases">
        <title>Tamlana fucoidanivorans sp. nov., isolated from the surface of algae collected from Fujian province in China.</title>
        <authorList>
            <person name="Li J."/>
        </authorList>
    </citation>
    <scope>NUCLEOTIDE SEQUENCE [LARGE SCALE GENOMIC DNA]</scope>
    <source>
        <strain evidence="4">2251</strain>
        <plasmid evidence="4">unnamed1</plasmid>
    </source>
</reference>
<dbReference type="InterPro" id="IPR002347">
    <property type="entry name" value="SDR_fam"/>
</dbReference>
<dbReference type="PANTHER" id="PTHR43157">
    <property type="entry name" value="PHOSPHATIDYLINOSITOL-GLYCAN BIOSYNTHESIS CLASS F PROTEIN-RELATED"/>
    <property type="match status" value="1"/>
</dbReference>
<accession>A0A4Y5SU00</accession>
<proteinExistence type="predicted"/>
<dbReference type="SUPFAM" id="SSF51735">
    <property type="entry name" value="NAD(P)-binding Rossmann-fold domains"/>
    <property type="match status" value="1"/>
</dbReference>
<dbReference type="GO" id="GO:0016491">
    <property type="term" value="F:oxidoreductase activity"/>
    <property type="evidence" value="ECO:0007669"/>
    <property type="project" value="UniProtKB-KW"/>
</dbReference>
<dbReference type="InterPro" id="IPR036291">
    <property type="entry name" value="NAD(P)-bd_dom_sf"/>
</dbReference>
<protein>
    <submittedName>
        <fullName evidence="3">SDR family NAD(P)-dependent oxidoreductase</fullName>
    </submittedName>
</protein>
<dbReference type="NCBIfam" id="NF004846">
    <property type="entry name" value="PRK06197.1"/>
    <property type="match status" value="1"/>
</dbReference>
<dbReference type="Proteomes" id="UP000296374">
    <property type="component" value="Plasmid unnamed1"/>
</dbReference>
<keyword evidence="1" id="KW-0560">Oxidoreductase</keyword>
<dbReference type="PANTHER" id="PTHR43157:SF31">
    <property type="entry name" value="PHOSPHATIDYLINOSITOL-GLYCAN BIOSYNTHESIS CLASS F PROTEIN"/>
    <property type="match status" value="1"/>
</dbReference>
<evidence type="ECO:0000313" key="3">
    <source>
        <dbReference type="EMBL" id="QDA37012.1"/>
    </source>
</evidence>
<dbReference type="KEGG" id="plia:E4191_22325"/>
<sequence length="305" mass="32748">MARRKGVNIGRRLTVTGTGGIGYQTALALARAGAEVILAGRDPAKGRASVDSIRSAVPGATLRFEVLDLASLASVAAFGDRIRFDHHRLDLLVNNAGVMTPPTRRSTADGFELRLGTNYLGHFALTAHLLPLLQQGTNARVIALSSVAARSGQIDFDDLQAERSYRPMPVYAQSKLACLMFAIELQRRSTTNNWGIASIAAHPGVSRTDLLPNSAGRWDIGRLVRVTLPFLFQPASQGALPVLFAATSPDAESGGYYGPDRMGETRGHPMPARVPPQALDPETASRLWDWSEQLTGVSFPEAAPQ</sequence>
<dbReference type="PRINTS" id="PR00081">
    <property type="entry name" value="GDHRDH"/>
</dbReference>
<dbReference type="Gene3D" id="3.40.50.720">
    <property type="entry name" value="NAD(P)-binding Rossmann-like Domain"/>
    <property type="match status" value="1"/>
</dbReference>
<feature type="region of interest" description="Disordered" evidence="2">
    <location>
        <begin position="254"/>
        <end position="278"/>
    </location>
</feature>
<dbReference type="EMBL" id="CP040765">
    <property type="protein sequence ID" value="QDA37012.1"/>
    <property type="molecule type" value="Genomic_DNA"/>
</dbReference>
<dbReference type="NCBIfam" id="NF004513">
    <property type="entry name" value="PRK05854.1"/>
    <property type="match status" value="1"/>
</dbReference>
<evidence type="ECO:0000256" key="2">
    <source>
        <dbReference type="SAM" id="MobiDB-lite"/>
    </source>
</evidence>
<organism evidence="3 4">
    <name type="scientific">Paracoccus liaowanqingii</name>
    <dbReference type="NCBI Taxonomy" id="2560053"/>
    <lineage>
        <taxon>Bacteria</taxon>
        <taxon>Pseudomonadati</taxon>
        <taxon>Pseudomonadota</taxon>
        <taxon>Alphaproteobacteria</taxon>
        <taxon>Rhodobacterales</taxon>
        <taxon>Paracoccaceae</taxon>
        <taxon>Paracoccus</taxon>
    </lineage>
</organism>
<dbReference type="CDD" id="cd05327">
    <property type="entry name" value="retinol-DH_like_SDR_c_like"/>
    <property type="match status" value="1"/>
</dbReference>
<dbReference type="AlphaFoldDB" id="A0A4Y5SU00"/>
<geneLocation type="plasmid" evidence="3 4">
    <name>unnamed1</name>
</geneLocation>
<evidence type="ECO:0000256" key="1">
    <source>
        <dbReference type="ARBA" id="ARBA00023002"/>
    </source>
</evidence>
<keyword evidence="3" id="KW-0614">Plasmid</keyword>
<gene>
    <name evidence="3" type="ORF">E4191_22325</name>
</gene>
<name>A0A4Y5SU00_9RHOB</name>
<dbReference type="Pfam" id="PF00106">
    <property type="entry name" value="adh_short"/>
    <property type="match status" value="1"/>
</dbReference>
<evidence type="ECO:0000313" key="4">
    <source>
        <dbReference type="Proteomes" id="UP000296374"/>
    </source>
</evidence>